<dbReference type="EMBL" id="JAAVJF010000002">
    <property type="protein sequence ID" value="NYR15071.1"/>
    <property type="molecule type" value="Genomic_DNA"/>
</dbReference>
<proteinExistence type="predicted"/>
<comment type="caution">
    <text evidence="2">The sequence shown here is derived from an EMBL/GenBank/DDBJ whole genome shotgun (WGS) entry which is preliminary data.</text>
</comment>
<dbReference type="Proteomes" id="UP000554766">
    <property type="component" value="Unassembled WGS sequence"/>
</dbReference>
<reference evidence="2 3" key="1">
    <citation type="journal article" date="2020" name="Nat. Commun.">
        <title>The structures of two archaeal type IV pili illuminate evolutionary relationships.</title>
        <authorList>
            <person name="Wang F."/>
            <person name="Baquero D.P."/>
            <person name="Su Z."/>
            <person name="Beltran L.C."/>
            <person name="Prangishvili D."/>
            <person name="Krupovic M."/>
            <person name="Egelman E.H."/>
        </authorList>
    </citation>
    <scope>NUCLEOTIDE SEQUENCE [LARGE SCALE GENOMIC DNA]</scope>
    <source>
        <strain evidence="2 3">2GA</strain>
    </source>
</reference>
<evidence type="ECO:0000313" key="3">
    <source>
        <dbReference type="Proteomes" id="UP000554766"/>
    </source>
</evidence>
<name>A0A7L4P7V7_9CREN</name>
<evidence type="ECO:0000259" key="1">
    <source>
        <dbReference type="Pfam" id="PF07775"/>
    </source>
</evidence>
<organism evidence="2 3">
    <name type="scientific">Pyrobaculum arsenaticum</name>
    <dbReference type="NCBI Taxonomy" id="121277"/>
    <lineage>
        <taxon>Archaea</taxon>
        <taxon>Thermoproteota</taxon>
        <taxon>Thermoprotei</taxon>
        <taxon>Thermoproteales</taxon>
        <taxon>Thermoproteaceae</taxon>
        <taxon>Pyrobaculum</taxon>
    </lineage>
</organism>
<dbReference type="Pfam" id="PF07775">
    <property type="entry name" value="PaRep2b"/>
    <property type="match status" value="1"/>
</dbReference>
<accession>A0A7L4P7V7</accession>
<sequence length="195" mass="21880">MPEGLWAIAWKAKKGDARAKEVLDQLLKVADKLGVREYFEERIRPVMLAGTKNAVGKRVTVEDVTVEITGFKVEWVSLEGAKRPCSWSAEPCRPNVVIKYRADGEEQVFNMTWKIKESGRIEASVKMANRLDKAAALVAVAVWEGDEEEKKRILDKARGGDVVTLTLSNLLAMAQYDESLLEWVMFVKKTKAPIS</sequence>
<dbReference type="GeneID" id="79570940"/>
<keyword evidence="3" id="KW-1185">Reference proteome</keyword>
<dbReference type="RefSeq" id="WP_128622289.1">
    <property type="nucleotide sequence ID" value="NZ_JAAVJF010000002.1"/>
</dbReference>
<protein>
    <submittedName>
        <fullName evidence="2">PaRep2b protein</fullName>
    </submittedName>
</protein>
<gene>
    <name evidence="2" type="ORF">HC235_03700</name>
</gene>
<evidence type="ECO:0000313" key="2">
    <source>
        <dbReference type="EMBL" id="NYR15071.1"/>
    </source>
</evidence>
<dbReference type="InterPro" id="IPR011689">
    <property type="entry name" value="PaRep2b"/>
</dbReference>
<dbReference type="AlphaFoldDB" id="A0A7L4P7V7"/>
<feature type="domain" description="PaRep2b" evidence="1">
    <location>
        <begin position="3"/>
        <end position="176"/>
    </location>
</feature>